<name>A0A8X7WGF8_BRACI</name>
<feature type="compositionally biased region" description="Basic and acidic residues" evidence="1">
    <location>
        <begin position="88"/>
        <end position="104"/>
    </location>
</feature>
<evidence type="ECO:0000313" key="2">
    <source>
        <dbReference type="EMBL" id="KAG2328817.1"/>
    </source>
</evidence>
<proteinExistence type="predicted"/>
<reference evidence="2 3" key="1">
    <citation type="submission" date="2020-02" db="EMBL/GenBank/DDBJ databases">
        <authorList>
            <person name="Ma Q."/>
            <person name="Huang Y."/>
            <person name="Song X."/>
            <person name="Pei D."/>
        </authorList>
    </citation>
    <scope>NUCLEOTIDE SEQUENCE [LARGE SCALE GENOMIC DNA]</scope>
    <source>
        <strain evidence="2">Sxm20200214</strain>
        <tissue evidence="2">Leaf</tissue>
    </source>
</reference>
<gene>
    <name evidence="2" type="ORF">Bca52824_011545</name>
</gene>
<keyword evidence="3" id="KW-1185">Reference proteome</keyword>
<dbReference type="Proteomes" id="UP000886595">
    <property type="component" value="Unassembled WGS sequence"/>
</dbReference>
<protein>
    <submittedName>
        <fullName evidence="2">Uncharacterized protein</fullName>
    </submittedName>
</protein>
<sequence length="131" mass="15366">MEIRLNNQQQGRELQKNQTLILSEQQLDDLAAEIFNQIMRSVAASKESLYHMPSMVQARVSREEKFKADFFTLQTDLSWLVDKCGKTRDDPIEERDGPRLKSEYGDQCTRPPDQENHVRRFTLILDQVVLR</sequence>
<dbReference type="EMBL" id="JAAMPC010000002">
    <property type="protein sequence ID" value="KAG2328817.1"/>
    <property type="molecule type" value="Genomic_DNA"/>
</dbReference>
<feature type="region of interest" description="Disordered" evidence="1">
    <location>
        <begin position="88"/>
        <end position="111"/>
    </location>
</feature>
<accession>A0A8X7WGF8</accession>
<organism evidence="2 3">
    <name type="scientific">Brassica carinata</name>
    <name type="common">Ethiopian mustard</name>
    <name type="synonym">Abyssinian cabbage</name>
    <dbReference type="NCBI Taxonomy" id="52824"/>
    <lineage>
        <taxon>Eukaryota</taxon>
        <taxon>Viridiplantae</taxon>
        <taxon>Streptophyta</taxon>
        <taxon>Embryophyta</taxon>
        <taxon>Tracheophyta</taxon>
        <taxon>Spermatophyta</taxon>
        <taxon>Magnoliopsida</taxon>
        <taxon>eudicotyledons</taxon>
        <taxon>Gunneridae</taxon>
        <taxon>Pentapetalae</taxon>
        <taxon>rosids</taxon>
        <taxon>malvids</taxon>
        <taxon>Brassicales</taxon>
        <taxon>Brassicaceae</taxon>
        <taxon>Brassiceae</taxon>
        <taxon>Brassica</taxon>
    </lineage>
</organism>
<comment type="caution">
    <text evidence="2">The sequence shown here is derived from an EMBL/GenBank/DDBJ whole genome shotgun (WGS) entry which is preliminary data.</text>
</comment>
<evidence type="ECO:0000256" key="1">
    <source>
        <dbReference type="SAM" id="MobiDB-lite"/>
    </source>
</evidence>
<evidence type="ECO:0000313" key="3">
    <source>
        <dbReference type="Proteomes" id="UP000886595"/>
    </source>
</evidence>
<dbReference type="AlphaFoldDB" id="A0A8X7WGF8"/>